<protein>
    <recommendedName>
        <fullName evidence="3">DUF2218 domain-containing protein</fullName>
    </recommendedName>
</protein>
<dbReference type="Proteomes" id="UP000199092">
    <property type="component" value="Chromosome I"/>
</dbReference>
<dbReference type="STRING" id="546871.SAMN04488543_1800"/>
<dbReference type="EMBL" id="LT629749">
    <property type="protein sequence ID" value="SDS47251.1"/>
    <property type="molecule type" value="Genomic_DNA"/>
</dbReference>
<dbReference type="InterPro" id="IPR014543">
    <property type="entry name" value="UCP028291"/>
</dbReference>
<keyword evidence="2" id="KW-1185">Reference proteome</keyword>
<proteinExistence type="predicted"/>
<organism evidence="1 2">
    <name type="scientific">Friedmanniella luteola</name>
    <dbReference type="NCBI Taxonomy" id="546871"/>
    <lineage>
        <taxon>Bacteria</taxon>
        <taxon>Bacillati</taxon>
        <taxon>Actinomycetota</taxon>
        <taxon>Actinomycetes</taxon>
        <taxon>Propionibacteriales</taxon>
        <taxon>Nocardioidaceae</taxon>
        <taxon>Friedmanniella</taxon>
    </lineage>
</organism>
<name>A0A1H1SH42_9ACTN</name>
<reference evidence="1 2" key="1">
    <citation type="submission" date="2016-10" db="EMBL/GenBank/DDBJ databases">
        <authorList>
            <person name="de Groot N.N."/>
        </authorList>
    </citation>
    <scope>NUCLEOTIDE SEQUENCE [LARGE SCALE GENOMIC DNA]</scope>
    <source>
        <strain evidence="1 2">DSM 21741</strain>
    </source>
</reference>
<evidence type="ECO:0008006" key="3">
    <source>
        <dbReference type="Google" id="ProtNLM"/>
    </source>
</evidence>
<gene>
    <name evidence="1" type="ORF">SAMN04488543_1800</name>
</gene>
<sequence>MTVAERWTARAAVATSVGERYAKQLASHLGHKAEVREEAEGRRVVLGDGSCLLVPGGAGLELRAEASSPESLAGVQHVVGSHLERFGRRDALVVVWTGPDA</sequence>
<dbReference type="AlphaFoldDB" id="A0A1H1SH42"/>
<dbReference type="Pfam" id="PF09981">
    <property type="entry name" value="DUF2218"/>
    <property type="match status" value="1"/>
</dbReference>
<evidence type="ECO:0000313" key="1">
    <source>
        <dbReference type="EMBL" id="SDS47251.1"/>
    </source>
</evidence>
<accession>A0A1H1SH42</accession>
<evidence type="ECO:0000313" key="2">
    <source>
        <dbReference type="Proteomes" id="UP000199092"/>
    </source>
</evidence>
<dbReference type="Gene3D" id="3.30.310.50">
    <property type="entry name" value="Alpha-D-phosphohexomutase, C-terminal domain"/>
    <property type="match status" value="1"/>
</dbReference>